<protein>
    <submittedName>
        <fullName evidence="2">Gag-pol polyprotein</fullName>
    </submittedName>
</protein>
<evidence type="ECO:0000313" key="2">
    <source>
        <dbReference type="EMBL" id="GJU09046.1"/>
    </source>
</evidence>
<evidence type="ECO:0000259" key="1">
    <source>
        <dbReference type="Pfam" id="PF07727"/>
    </source>
</evidence>
<accession>A0ABQ5J9S3</accession>
<reference evidence="2" key="1">
    <citation type="journal article" date="2022" name="Int. J. Mol. Sci.">
        <title>Draft Genome of Tanacetum Coccineum: Genomic Comparison of Closely Related Tanacetum-Family Plants.</title>
        <authorList>
            <person name="Yamashiro T."/>
            <person name="Shiraishi A."/>
            <person name="Nakayama K."/>
            <person name="Satake H."/>
        </authorList>
    </citation>
    <scope>NUCLEOTIDE SEQUENCE</scope>
</reference>
<name>A0ABQ5J9S3_9ASTR</name>
<keyword evidence="3" id="KW-1185">Reference proteome</keyword>
<organism evidence="2 3">
    <name type="scientific">Tanacetum coccineum</name>
    <dbReference type="NCBI Taxonomy" id="301880"/>
    <lineage>
        <taxon>Eukaryota</taxon>
        <taxon>Viridiplantae</taxon>
        <taxon>Streptophyta</taxon>
        <taxon>Embryophyta</taxon>
        <taxon>Tracheophyta</taxon>
        <taxon>Spermatophyta</taxon>
        <taxon>Magnoliopsida</taxon>
        <taxon>eudicotyledons</taxon>
        <taxon>Gunneridae</taxon>
        <taxon>Pentapetalae</taxon>
        <taxon>asterids</taxon>
        <taxon>campanulids</taxon>
        <taxon>Asterales</taxon>
        <taxon>Asteraceae</taxon>
        <taxon>Asteroideae</taxon>
        <taxon>Anthemideae</taxon>
        <taxon>Anthemidinae</taxon>
        <taxon>Tanacetum</taxon>
    </lineage>
</organism>
<evidence type="ECO:0000313" key="3">
    <source>
        <dbReference type="Proteomes" id="UP001151760"/>
    </source>
</evidence>
<dbReference type="EMBL" id="BQNB010021691">
    <property type="protein sequence ID" value="GJU09046.1"/>
    <property type="molecule type" value="Genomic_DNA"/>
</dbReference>
<comment type="caution">
    <text evidence="2">The sequence shown here is derived from an EMBL/GenBank/DDBJ whole genome shotgun (WGS) entry which is preliminary data.</text>
</comment>
<dbReference type="Proteomes" id="UP001151760">
    <property type="component" value="Unassembled WGS sequence"/>
</dbReference>
<feature type="domain" description="Reverse transcriptase Ty1/copia-type" evidence="1">
    <location>
        <begin position="56"/>
        <end position="106"/>
    </location>
</feature>
<dbReference type="InterPro" id="IPR013103">
    <property type="entry name" value="RVT_2"/>
</dbReference>
<sequence>MCMFALTMSTAEPKTIKEAMVDSAWIEAMHEELYQFDRLQVWELVDKPFGKNVIKEEMDVKMTFLNGPLKEEVHVAQPDGFVNPDHPEKVYRLKKALYGLKQAPELDLTEKHLKEVKRILSIHKGTINMDSHSGGIQLLVINNQLDVKRRRIALQCHHKAEYVALSASCAQVIVIEDTA</sequence>
<dbReference type="Pfam" id="PF07727">
    <property type="entry name" value="RVT_2"/>
    <property type="match status" value="1"/>
</dbReference>
<proteinExistence type="predicted"/>
<reference evidence="2" key="2">
    <citation type="submission" date="2022-01" db="EMBL/GenBank/DDBJ databases">
        <authorList>
            <person name="Yamashiro T."/>
            <person name="Shiraishi A."/>
            <person name="Satake H."/>
            <person name="Nakayama K."/>
        </authorList>
    </citation>
    <scope>NUCLEOTIDE SEQUENCE</scope>
</reference>
<gene>
    <name evidence="2" type="ORF">Tco_1125476</name>
</gene>